<evidence type="ECO:0000259" key="1">
    <source>
        <dbReference type="Pfam" id="PF13460"/>
    </source>
</evidence>
<dbReference type="PANTHER" id="PTHR43355:SF2">
    <property type="entry name" value="FLAVIN REDUCTASE (NADPH)"/>
    <property type="match status" value="1"/>
</dbReference>
<dbReference type="PANTHER" id="PTHR43355">
    <property type="entry name" value="FLAVIN REDUCTASE (NADPH)"/>
    <property type="match status" value="1"/>
</dbReference>
<name>A0A3N0EGD3_9ACTN</name>
<feature type="domain" description="NAD(P)-binding" evidence="1">
    <location>
        <begin position="28"/>
        <end position="205"/>
    </location>
</feature>
<dbReference type="InterPro" id="IPR016040">
    <property type="entry name" value="NAD(P)-bd_dom"/>
</dbReference>
<comment type="caution">
    <text evidence="2">The sequence shown here is derived from an EMBL/GenBank/DDBJ whole genome shotgun (WGS) entry which is preliminary data.</text>
</comment>
<dbReference type="EMBL" id="RJMB01000002">
    <property type="protein sequence ID" value="RNL86925.1"/>
    <property type="molecule type" value="Genomic_DNA"/>
</dbReference>
<proteinExistence type="predicted"/>
<dbReference type="Gene3D" id="3.40.50.720">
    <property type="entry name" value="NAD(P)-binding Rossmann-like Domain"/>
    <property type="match status" value="1"/>
</dbReference>
<keyword evidence="3" id="KW-1185">Reference proteome</keyword>
<evidence type="ECO:0000313" key="3">
    <source>
        <dbReference type="Proteomes" id="UP000269198"/>
    </source>
</evidence>
<sequence>MADHGVPQHPPPAHRAHPGGSVKILVVGAAGRTGQHLLEQAAGRGHTVTALARRAQDNPGFTGVPRVHSGDATDPDTVREALRDQHAVVMAVGASAIVRTLVPAMQHAGVRRLVMTSSRSVVATRPRPIIDLVWLRFRAVYADLVRAEGMLEASDLDWSIVRATMLTDTPPLGAVHTDFEANATGGDWKLGRADYAMALLDILEDDTMVRRAVGVCGQRTRPRAPASPDA</sequence>
<dbReference type="SUPFAM" id="SSF51735">
    <property type="entry name" value="NAD(P)-binding Rossmann-fold domains"/>
    <property type="match status" value="1"/>
</dbReference>
<dbReference type="InterPro" id="IPR051606">
    <property type="entry name" value="Polyketide_Oxido-like"/>
</dbReference>
<dbReference type="GO" id="GO:0042602">
    <property type="term" value="F:riboflavin reductase (NADPH) activity"/>
    <property type="evidence" value="ECO:0007669"/>
    <property type="project" value="TreeGrafter"/>
</dbReference>
<dbReference type="Proteomes" id="UP000269198">
    <property type="component" value="Unassembled WGS sequence"/>
</dbReference>
<dbReference type="GO" id="GO:0004074">
    <property type="term" value="F:biliverdin reductase [NAD(P)H] activity"/>
    <property type="evidence" value="ECO:0007669"/>
    <property type="project" value="TreeGrafter"/>
</dbReference>
<protein>
    <submittedName>
        <fullName evidence="2">NAD(P)-dependent oxidoreductase</fullName>
    </submittedName>
</protein>
<accession>A0A3N0EGD3</accession>
<organism evidence="2 3">
    <name type="scientific">Halostreptopolyspora alba</name>
    <dbReference type="NCBI Taxonomy" id="2487137"/>
    <lineage>
        <taxon>Bacteria</taxon>
        <taxon>Bacillati</taxon>
        <taxon>Actinomycetota</taxon>
        <taxon>Actinomycetes</taxon>
        <taxon>Streptosporangiales</taxon>
        <taxon>Nocardiopsidaceae</taxon>
        <taxon>Halostreptopolyspora</taxon>
    </lineage>
</organism>
<reference evidence="2 3" key="1">
    <citation type="submission" date="2018-11" db="EMBL/GenBank/DDBJ databases">
        <title>The genome draft of YIM 96095.</title>
        <authorList>
            <person name="Tang S.-K."/>
            <person name="Chunyu W.-X."/>
            <person name="Feng Y.-Z."/>
        </authorList>
    </citation>
    <scope>NUCLEOTIDE SEQUENCE [LARGE SCALE GENOMIC DNA]</scope>
    <source>
        <strain evidence="2 3">YIM 96095</strain>
    </source>
</reference>
<dbReference type="OrthoDB" id="7941246at2"/>
<dbReference type="InterPro" id="IPR036291">
    <property type="entry name" value="NAD(P)-bd_dom_sf"/>
</dbReference>
<dbReference type="AlphaFoldDB" id="A0A3N0EGD3"/>
<gene>
    <name evidence="2" type="ORF">EFW17_03410</name>
</gene>
<dbReference type="Pfam" id="PF13460">
    <property type="entry name" value="NAD_binding_10"/>
    <property type="match status" value="1"/>
</dbReference>
<evidence type="ECO:0000313" key="2">
    <source>
        <dbReference type="EMBL" id="RNL86925.1"/>
    </source>
</evidence>